<organism evidence="1 2">
    <name type="scientific">Nocardia amamiensis</name>
    <dbReference type="NCBI Taxonomy" id="404578"/>
    <lineage>
        <taxon>Bacteria</taxon>
        <taxon>Bacillati</taxon>
        <taxon>Actinomycetota</taxon>
        <taxon>Actinomycetes</taxon>
        <taxon>Mycobacteriales</taxon>
        <taxon>Nocardiaceae</taxon>
        <taxon>Nocardia</taxon>
    </lineage>
</organism>
<comment type="caution">
    <text evidence="1">The sequence shown here is derived from an EMBL/GenBank/DDBJ whole genome shotgun (WGS) entry which is preliminary data.</text>
</comment>
<dbReference type="EMBL" id="JADLQX010000024">
    <property type="protein sequence ID" value="MBF6301185.1"/>
    <property type="molecule type" value="Genomic_DNA"/>
</dbReference>
<protein>
    <submittedName>
        <fullName evidence="1">Uncharacterized protein</fullName>
    </submittedName>
</protein>
<proteinExistence type="predicted"/>
<dbReference type="RefSeq" id="WP_195132412.1">
    <property type="nucleotide sequence ID" value="NZ_JADLQX010000024.1"/>
</dbReference>
<sequence>MSSQIHSIHQEVEQYMAGIHRTLDFETFTLAVDLPTTAQVDIETRTTGSRDYLAGQIIVDAGTISAYLDDCAIAADRFLRRDDGSYIRITGGAIDGDGGVLYLDQSRETLFSPPEGGDPVLLRVVEPDPPTTPMDWFFDEVARAFADLEQE</sequence>
<name>A0ABS0CXH8_9NOCA</name>
<accession>A0ABS0CXH8</accession>
<evidence type="ECO:0000313" key="1">
    <source>
        <dbReference type="EMBL" id="MBF6301185.1"/>
    </source>
</evidence>
<reference evidence="1 2" key="1">
    <citation type="submission" date="2020-10" db="EMBL/GenBank/DDBJ databases">
        <title>Identification of Nocardia species via Next-generation sequencing and recognition of intraspecies genetic diversity.</title>
        <authorList>
            <person name="Li P."/>
            <person name="Li P."/>
            <person name="Lu B."/>
        </authorList>
    </citation>
    <scope>NUCLEOTIDE SEQUENCE [LARGE SCALE GENOMIC DNA]</scope>
    <source>
        <strain evidence="1 2">BJ06-0157</strain>
    </source>
</reference>
<gene>
    <name evidence="1" type="ORF">IU459_27105</name>
</gene>
<keyword evidence="2" id="KW-1185">Reference proteome</keyword>
<evidence type="ECO:0000313" key="2">
    <source>
        <dbReference type="Proteomes" id="UP000702209"/>
    </source>
</evidence>
<dbReference type="Proteomes" id="UP000702209">
    <property type="component" value="Unassembled WGS sequence"/>
</dbReference>